<reference evidence="1" key="1">
    <citation type="journal article" date="2015" name="Nature">
        <title>Complex archaea that bridge the gap between prokaryotes and eukaryotes.</title>
        <authorList>
            <person name="Spang A."/>
            <person name="Saw J.H."/>
            <person name="Jorgensen S.L."/>
            <person name="Zaremba-Niedzwiedzka K."/>
            <person name="Martijn J."/>
            <person name="Lind A.E."/>
            <person name="van Eijk R."/>
            <person name="Schleper C."/>
            <person name="Guy L."/>
            <person name="Ettema T.J."/>
        </authorList>
    </citation>
    <scope>NUCLEOTIDE SEQUENCE</scope>
</reference>
<proteinExistence type="predicted"/>
<organism evidence="1">
    <name type="scientific">marine sediment metagenome</name>
    <dbReference type="NCBI Taxonomy" id="412755"/>
    <lineage>
        <taxon>unclassified sequences</taxon>
        <taxon>metagenomes</taxon>
        <taxon>ecological metagenomes</taxon>
    </lineage>
</organism>
<evidence type="ECO:0000313" key="1">
    <source>
        <dbReference type="EMBL" id="KKK89015.1"/>
    </source>
</evidence>
<dbReference type="EMBL" id="LAZR01049706">
    <property type="protein sequence ID" value="KKK89015.1"/>
    <property type="molecule type" value="Genomic_DNA"/>
</dbReference>
<protein>
    <submittedName>
        <fullName evidence="1">Uncharacterized protein</fullName>
    </submittedName>
</protein>
<dbReference type="AlphaFoldDB" id="A0A0F8ZSQ4"/>
<name>A0A0F8ZSQ4_9ZZZZ</name>
<gene>
    <name evidence="1" type="ORF">LCGC14_2737340</name>
</gene>
<sequence>MNRNTWKQGERRIAKLFGTTRTPHSGMSSRHTMSDTLHKEFFIEIKHNKKPPGEIFYLFAKRQGIAD</sequence>
<comment type="caution">
    <text evidence="1">The sequence shown here is derived from an EMBL/GenBank/DDBJ whole genome shotgun (WGS) entry which is preliminary data.</text>
</comment>
<accession>A0A0F8ZSQ4</accession>